<name>A0ACC7NRU7_9BACL</name>
<proteinExistence type="predicted"/>
<organism evidence="1 2">
    <name type="scientific">Paenibacillus mesotrionivorans</name>
    <dbReference type="NCBI Taxonomy" id="3160968"/>
    <lineage>
        <taxon>Bacteria</taxon>
        <taxon>Bacillati</taxon>
        <taxon>Bacillota</taxon>
        <taxon>Bacilli</taxon>
        <taxon>Bacillales</taxon>
        <taxon>Paenibacillaceae</taxon>
        <taxon>Paenibacillus</taxon>
    </lineage>
</organism>
<accession>A0ACC7NRU7</accession>
<protein>
    <submittedName>
        <fullName evidence="1">AraC family transcriptional regulator</fullName>
    </submittedName>
</protein>
<reference evidence="1" key="1">
    <citation type="submission" date="2024-12" db="EMBL/GenBank/DDBJ databases">
        <authorList>
            <person name="Wu N."/>
        </authorList>
    </citation>
    <scope>NUCLEOTIDE SEQUENCE</scope>
    <source>
        <strain evidence="1">P15</strain>
    </source>
</reference>
<dbReference type="EMBL" id="JBJURJ010000002">
    <property type="protein sequence ID" value="MFM9327411.1"/>
    <property type="molecule type" value="Genomic_DNA"/>
</dbReference>
<keyword evidence="2" id="KW-1185">Reference proteome</keyword>
<gene>
    <name evidence="1" type="ORF">ACI1P1_03760</name>
</gene>
<evidence type="ECO:0000313" key="1">
    <source>
        <dbReference type="EMBL" id="MFM9327411.1"/>
    </source>
</evidence>
<sequence length="763" mass="86404">MRRSSYLLKLVLLTIVVGTFPVLTLGWYSYHYSSQSVLEQVEESNTQILRQSQLRVEQTLKMVDYSTSQVLSVPSVASAFPLPLGTENRVLIQDIYNILTSIQTFEMGIKDVYLYSLQQDWLITNAGLNDYNDPGLKSMIRGFSGFPQGSVWISGLPAPTQGEGGTVDLKNAIISVKKWPINAANPRGLICVVLSAQQLNQQIDSERQAGSIFIVDRDGRIIADTNNARIGTVVNDVPYISEINKNPEIFGTISGLEGGEKVTVSYRKSAYNGWTYVSVVPTSAFTRQATAIGLTSILVSVGVLAATVLVALVGSRKMYSPVGRMYRTLLEGKEGPDRKKDEFTAISERIEGILTDQSRLRFEIQGQKHQLTELLVRKLMLGEVKGQEIQNRLPYYGQSHAEKWTVMRVLMFQIDRLDPNRFTEKDMDLLLFAISNIAAEIVPEEERLSPVVIQESVVILVGSAAQSEELFKESVFDVASRVQASVKQYLQMETSAGISRSFKEWTDASRGYEESKNALKYRARLGEEAILFIEDVQPDKGKNPVYPKELGDNVLECIKSLDSEGARKALSELMAELWRQDYDHNDYQLALIRLMMDLTKLLQDAGISLHLLQSDSSSFFEDLLKLHTGREIEDWFLSHLIIPGIDLLEERRQAQFTSISQEVKRLIEEAFDTDLTLEKCSARINYHPQYISRVFRQETGVTFTDYLAQYRLEVAKRWLKETELTITDIAEKLKYNNPANFIRYFRKMEGMTPGQYRDKNRGV</sequence>
<dbReference type="Proteomes" id="UP001631969">
    <property type="component" value="Unassembled WGS sequence"/>
</dbReference>
<comment type="caution">
    <text evidence="1">The sequence shown here is derived from an EMBL/GenBank/DDBJ whole genome shotgun (WGS) entry which is preliminary data.</text>
</comment>
<evidence type="ECO:0000313" key="2">
    <source>
        <dbReference type="Proteomes" id="UP001631969"/>
    </source>
</evidence>